<dbReference type="InterPro" id="IPR007332">
    <property type="entry name" value="DUF411"/>
</dbReference>
<protein>
    <recommendedName>
        <fullName evidence="4">Metal-binding protein</fullName>
    </recommendedName>
</protein>
<organism evidence="2 3">
    <name type="scientific">Cognaticolwellia beringensis</name>
    <dbReference type="NCBI Taxonomy" id="1967665"/>
    <lineage>
        <taxon>Bacteria</taxon>
        <taxon>Pseudomonadati</taxon>
        <taxon>Pseudomonadota</taxon>
        <taxon>Gammaproteobacteria</taxon>
        <taxon>Alteromonadales</taxon>
        <taxon>Colwelliaceae</taxon>
        <taxon>Cognaticolwellia</taxon>
    </lineage>
</organism>
<dbReference type="OrthoDB" id="14727at2"/>
<evidence type="ECO:0008006" key="4">
    <source>
        <dbReference type="Google" id="ProtNLM"/>
    </source>
</evidence>
<dbReference type="PROSITE" id="PS51257">
    <property type="entry name" value="PROKAR_LIPOPROTEIN"/>
    <property type="match status" value="1"/>
</dbReference>
<sequence>MFTKIFTLKVIATFVVVFSLASCTDEKTTSKAIESIKVLPQTVELAVYKSPSCGCCKKWISHVNEHGFESKVHSFDDFPGIKDEKSIAPRYRSCHTAISKDGYAFEGHVPAKFIHQFMQETHKDDVIGLSVPAMPVGSPGMEVGDKFQPYRVLLLKLDGSYEIYANVQSYEEQF</sequence>
<evidence type="ECO:0000256" key="1">
    <source>
        <dbReference type="SAM" id="SignalP"/>
    </source>
</evidence>
<evidence type="ECO:0000313" key="3">
    <source>
        <dbReference type="Proteomes" id="UP000202259"/>
    </source>
</evidence>
<proteinExistence type="predicted"/>
<name>A0A222GC50_9GAMM</name>
<evidence type="ECO:0000313" key="2">
    <source>
        <dbReference type="EMBL" id="ASP49272.1"/>
    </source>
</evidence>
<dbReference type="RefSeq" id="WP_081153138.1">
    <property type="nucleotide sequence ID" value="NZ_CP020465.1"/>
</dbReference>
<dbReference type="EMBL" id="CP020465">
    <property type="protein sequence ID" value="ASP49272.1"/>
    <property type="molecule type" value="Genomic_DNA"/>
</dbReference>
<dbReference type="Pfam" id="PF04214">
    <property type="entry name" value="DUF411"/>
    <property type="match status" value="1"/>
</dbReference>
<keyword evidence="3" id="KW-1185">Reference proteome</keyword>
<dbReference type="KEGG" id="cber:B5D82_16745"/>
<keyword evidence="1" id="KW-0732">Signal</keyword>
<dbReference type="Proteomes" id="UP000202259">
    <property type="component" value="Chromosome"/>
</dbReference>
<dbReference type="AlphaFoldDB" id="A0A222GC50"/>
<reference evidence="2 3" key="1">
    <citation type="submission" date="2017-08" db="EMBL/GenBank/DDBJ databases">
        <title>Complete genome of Colwellia sp. NB097-1, a psychrophile bacterium ioslated from Bering Sea.</title>
        <authorList>
            <person name="Chen X."/>
        </authorList>
    </citation>
    <scope>NUCLEOTIDE SEQUENCE [LARGE SCALE GENOMIC DNA]</scope>
    <source>
        <strain evidence="2 3">NB097-1</strain>
    </source>
</reference>
<gene>
    <name evidence="2" type="ORF">B5D82_16745</name>
</gene>
<accession>A0A222GC50</accession>
<feature type="signal peptide" evidence="1">
    <location>
        <begin position="1"/>
        <end position="24"/>
    </location>
</feature>
<feature type="chain" id="PRO_5012668580" description="Metal-binding protein" evidence="1">
    <location>
        <begin position="25"/>
        <end position="174"/>
    </location>
</feature>